<gene>
    <name evidence="1" type="ORF">S01H1_26863</name>
</gene>
<proteinExistence type="predicted"/>
<reference evidence="1" key="1">
    <citation type="journal article" date="2014" name="Front. Microbiol.">
        <title>High frequency of phylogenetically diverse reductive dehalogenase-homologous genes in deep subseafloor sedimentary metagenomes.</title>
        <authorList>
            <person name="Kawai M."/>
            <person name="Futagami T."/>
            <person name="Toyoda A."/>
            <person name="Takaki Y."/>
            <person name="Nishi S."/>
            <person name="Hori S."/>
            <person name="Arai W."/>
            <person name="Tsubouchi T."/>
            <person name="Morono Y."/>
            <person name="Uchiyama I."/>
            <person name="Ito T."/>
            <person name="Fujiyama A."/>
            <person name="Inagaki F."/>
            <person name="Takami H."/>
        </authorList>
    </citation>
    <scope>NUCLEOTIDE SEQUENCE</scope>
    <source>
        <strain evidence="1">Expedition CK06-06</strain>
    </source>
</reference>
<feature type="non-terminal residue" evidence="1">
    <location>
        <position position="281"/>
    </location>
</feature>
<protein>
    <submittedName>
        <fullName evidence="1">Uncharacterized protein</fullName>
    </submittedName>
</protein>
<dbReference type="EMBL" id="BARS01016312">
    <property type="protein sequence ID" value="GAF86450.1"/>
    <property type="molecule type" value="Genomic_DNA"/>
</dbReference>
<comment type="caution">
    <text evidence="1">The sequence shown here is derived from an EMBL/GenBank/DDBJ whole genome shotgun (WGS) entry which is preliminary data.</text>
</comment>
<dbReference type="AlphaFoldDB" id="X0UDC5"/>
<accession>X0UDC5</accession>
<feature type="non-terminal residue" evidence="1">
    <location>
        <position position="1"/>
    </location>
</feature>
<sequence>FWLHTMFISSSYAGQEQLWELWANWGWGDSTDKYDWENGKVRIKKEARKSPELKELRDIIIFVEGELRRRVEAEVNAMLPSIKEALDRLDKSIALDKFTEPSLLVAKSKGFCVDCLNLIIGNDTLLEKALNGGFNVKTDIKPARLKLINPDQPFLDTTICDREIRSLIDLGIFIRLSDGRIKFSDIMMKPGNKGPPDKEYTRSLIRQMIEIEYPIGKKGEIPTEIRPVIKKTVIAIAQPSANDAAAQDITAKSFEIANKIHTENLKHQSAIPEKTILCHVV</sequence>
<evidence type="ECO:0000313" key="1">
    <source>
        <dbReference type="EMBL" id="GAF86450.1"/>
    </source>
</evidence>
<name>X0UDC5_9ZZZZ</name>
<organism evidence="1">
    <name type="scientific">marine sediment metagenome</name>
    <dbReference type="NCBI Taxonomy" id="412755"/>
    <lineage>
        <taxon>unclassified sequences</taxon>
        <taxon>metagenomes</taxon>
        <taxon>ecological metagenomes</taxon>
    </lineage>
</organism>